<dbReference type="OrthoDB" id="1100168at2"/>
<proteinExistence type="predicted"/>
<keyword evidence="2" id="KW-1185">Reference proteome</keyword>
<reference evidence="1 2" key="1">
    <citation type="submission" date="2019-02" db="EMBL/GenBank/DDBJ databases">
        <title>Draft Genome Sequence of the Prevotella sp. BCRC 81118, Isolated from Human Feces.</title>
        <authorList>
            <person name="Huang C.-H."/>
        </authorList>
    </citation>
    <scope>NUCLEOTIDE SEQUENCE [LARGE SCALE GENOMIC DNA]</scope>
    <source>
        <strain evidence="1 2">BCRC 81118</strain>
    </source>
</reference>
<evidence type="ECO:0000313" key="2">
    <source>
        <dbReference type="Proteomes" id="UP000297872"/>
    </source>
</evidence>
<sequence>MLWPTELKRRVDKRFISHRYNQVPLLCSYPGGFRGSWSYETCPSQCALKCLLLLSGCKGTALFCIDQNFSQKSFGL</sequence>
<dbReference type="AlphaFoldDB" id="A0A4Y8VL30"/>
<accession>A0A4Y8VL30</accession>
<dbReference type="EMBL" id="SGVY01000017">
    <property type="protein sequence ID" value="TFH81212.1"/>
    <property type="molecule type" value="Genomic_DNA"/>
</dbReference>
<comment type="caution">
    <text evidence="1">The sequence shown here is derived from an EMBL/GenBank/DDBJ whole genome shotgun (WGS) entry which is preliminary data.</text>
</comment>
<gene>
    <name evidence="1" type="ORF">EXN75_08235</name>
</gene>
<dbReference type="Proteomes" id="UP000297872">
    <property type="component" value="Unassembled WGS sequence"/>
</dbReference>
<name>A0A4Y8VL30_9BACT</name>
<protein>
    <submittedName>
        <fullName evidence="1">Uncharacterized protein</fullName>
    </submittedName>
</protein>
<organism evidence="1 2">
    <name type="scientific">Segatella hominis</name>
    <dbReference type="NCBI Taxonomy" id="2518605"/>
    <lineage>
        <taxon>Bacteria</taxon>
        <taxon>Pseudomonadati</taxon>
        <taxon>Bacteroidota</taxon>
        <taxon>Bacteroidia</taxon>
        <taxon>Bacteroidales</taxon>
        <taxon>Prevotellaceae</taxon>
        <taxon>Segatella</taxon>
    </lineage>
</organism>
<evidence type="ECO:0000313" key="1">
    <source>
        <dbReference type="EMBL" id="TFH81212.1"/>
    </source>
</evidence>